<gene>
    <name evidence="5" type="ORF">H9625_15625</name>
</gene>
<dbReference type="SUPFAM" id="SSF51306">
    <property type="entry name" value="LexA/Signal peptidase"/>
    <property type="match status" value="1"/>
</dbReference>
<evidence type="ECO:0000313" key="5">
    <source>
        <dbReference type="EMBL" id="MBD8041841.1"/>
    </source>
</evidence>
<dbReference type="CDD" id="cd06530">
    <property type="entry name" value="S26_SPase_I"/>
    <property type="match status" value="1"/>
</dbReference>
<dbReference type="InterPro" id="IPR000223">
    <property type="entry name" value="Pept_S26A_signal_pept_1"/>
</dbReference>
<evidence type="ECO:0000259" key="4">
    <source>
        <dbReference type="Pfam" id="PF10502"/>
    </source>
</evidence>
<dbReference type="PANTHER" id="PTHR43390">
    <property type="entry name" value="SIGNAL PEPTIDASE I"/>
    <property type="match status" value="1"/>
</dbReference>
<sequence>MNASWKTILKGIAGCVLAVVLVKAFLVTSCFIPSSGMENSLYEGEGVLVNKWSYGLRMPFPSVFGYHRIGSCDIRKGDIVLFNDPSPGNPSRWMEGRGVFISRCIGRAGDTLLLNRELIDAENEVWSPDNKALYVYPSAQEDTVQAILKAVGISENPLVGYTEEGDFIRSFSRYELYLVAQKGKGKVIFTPLNAKLAKEVHPYVVPEKGIPVMVYPWNAVLLCNTIVSHEGKNATVQGDTLWVEGKPVRSYTFSKDYYWMASNDPVNLADSRLFGFVPEECIIGKAWRIWFTTRKGRFLQRVE</sequence>
<evidence type="ECO:0000256" key="2">
    <source>
        <dbReference type="ARBA" id="ARBA00019232"/>
    </source>
</evidence>
<evidence type="ECO:0000256" key="1">
    <source>
        <dbReference type="ARBA" id="ARBA00009370"/>
    </source>
</evidence>
<dbReference type="PANTHER" id="PTHR43390:SF1">
    <property type="entry name" value="CHLOROPLAST PROCESSING PEPTIDASE"/>
    <property type="match status" value="1"/>
</dbReference>
<dbReference type="InterPro" id="IPR036286">
    <property type="entry name" value="LexA/Signal_pep-like_sf"/>
</dbReference>
<keyword evidence="6" id="KW-1185">Reference proteome</keyword>
<reference evidence="5 6" key="1">
    <citation type="submission" date="2020-08" db="EMBL/GenBank/DDBJ databases">
        <title>A Genomic Blueprint of the Chicken Gut Microbiome.</title>
        <authorList>
            <person name="Gilroy R."/>
            <person name="Ravi A."/>
            <person name="Getino M."/>
            <person name="Pursley I."/>
            <person name="Horton D.L."/>
            <person name="Alikhan N.-F."/>
            <person name="Baker D."/>
            <person name="Gharbi K."/>
            <person name="Hall N."/>
            <person name="Watson M."/>
            <person name="Adriaenssens E.M."/>
            <person name="Foster-Nyarko E."/>
            <person name="Jarju S."/>
            <person name="Secka A."/>
            <person name="Antonio M."/>
            <person name="Oren A."/>
            <person name="Chaudhuri R."/>
            <person name="La Ragione R.M."/>
            <person name="Hildebrand F."/>
            <person name="Pallen M.J."/>
        </authorList>
    </citation>
    <scope>NUCLEOTIDE SEQUENCE [LARGE SCALE GENOMIC DNA]</scope>
    <source>
        <strain evidence="5 6">Sa1CVN1</strain>
    </source>
</reference>
<dbReference type="PRINTS" id="PR00727">
    <property type="entry name" value="LEADERPTASE"/>
</dbReference>
<dbReference type="InterPro" id="IPR019533">
    <property type="entry name" value="Peptidase_S26"/>
</dbReference>
<proteinExistence type="inferred from homology"/>
<dbReference type="Pfam" id="PF10502">
    <property type="entry name" value="Peptidase_S26"/>
    <property type="match status" value="1"/>
</dbReference>
<comment type="caution">
    <text evidence="5">The sequence shown here is derived from an EMBL/GenBank/DDBJ whole genome shotgun (WGS) entry which is preliminary data.</text>
</comment>
<protein>
    <recommendedName>
        <fullName evidence="2">Signal peptidase I</fullName>
    </recommendedName>
    <alternativeName>
        <fullName evidence="3">Leader peptidase I</fullName>
    </alternativeName>
</protein>
<comment type="similarity">
    <text evidence="1">Belongs to the peptidase S26 family.</text>
</comment>
<feature type="domain" description="Peptidase S26" evidence="4">
    <location>
        <begin position="8"/>
        <end position="123"/>
    </location>
</feature>
<dbReference type="Proteomes" id="UP000620874">
    <property type="component" value="Unassembled WGS sequence"/>
</dbReference>
<dbReference type="EMBL" id="JACSPP010000072">
    <property type="protein sequence ID" value="MBD8041841.1"/>
    <property type="molecule type" value="Genomic_DNA"/>
</dbReference>
<evidence type="ECO:0000313" key="6">
    <source>
        <dbReference type="Proteomes" id="UP000620874"/>
    </source>
</evidence>
<name>A0ABR8YC95_9BACT</name>
<accession>A0ABR8YC95</accession>
<dbReference type="Gene3D" id="2.10.109.10">
    <property type="entry name" value="Umud Fragment, subunit A"/>
    <property type="match status" value="1"/>
</dbReference>
<dbReference type="RefSeq" id="WP_022039294.1">
    <property type="nucleotide sequence ID" value="NZ_JACSPP010000072.1"/>
</dbReference>
<evidence type="ECO:0000256" key="3">
    <source>
        <dbReference type="ARBA" id="ARBA00029906"/>
    </source>
</evidence>
<organism evidence="5 6">
    <name type="scientific">Phocaeicola intestinalis</name>
    <dbReference type="NCBI Taxonomy" id="2762212"/>
    <lineage>
        <taxon>Bacteria</taxon>
        <taxon>Pseudomonadati</taxon>
        <taxon>Bacteroidota</taxon>
        <taxon>Bacteroidia</taxon>
        <taxon>Bacteroidales</taxon>
        <taxon>Bacteroidaceae</taxon>
        <taxon>Phocaeicola</taxon>
    </lineage>
</organism>